<evidence type="ECO:0000313" key="3">
    <source>
        <dbReference type="Proteomes" id="UP000690515"/>
    </source>
</evidence>
<reference evidence="2 3" key="1">
    <citation type="submission" date="2021-04" db="EMBL/GenBank/DDBJ databases">
        <authorList>
            <person name="Pira H."/>
            <person name="Risdian C."/>
            <person name="Wink J."/>
        </authorList>
    </citation>
    <scope>NUCLEOTIDE SEQUENCE [LARGE SCALE GENOMIC DNA]</scope>
    <source>
        <strain evidence="2 3">WH53</strain>
    </source>
</reference>
<feature type="transmembrane region" description="Helical" evidence="1">
    <location>
        <begin position="12"/>
        <end position="31"/>
    </location>
</feature>
<comment type="caution">
    <text evidence="2">The sequence shown here is derived from an EMBL/GenBank/DDBJ whole genome shotgun (WGS) entry which is preliminary data.</text>
</comment>
<accession>A0ABS5ZI27</accession>
<organism evidence="2 3">
    <name type="scientific">Zooshikella harenae</name>
    <dbReference type="NCBI Taxonomy" id="2827238"/>
    <lineage>
        <taxon>Bacteria</taxon>
        <taxon>Pseudomonadati</taxon>
        <taxon>Pseudomonadota</taxon>
        <taxon>Gammaproteobacteria</taxon>
        <taxon>Oceanospirillales</taxon>
        <taxon>Zooshikellaceae</taxon>
        <taxon>Zooshikella</taxon>
    </lineage>
</organism>
<feature type="transmembrane region" description="Helical" evidence="1">
    <location>
        <begin position="116"/>
        <end position="146"/>
    </location>
</feature>
<name>A0ABS5ZI27_9GAMM</name>
<keyword evidence="1" id="KW-1133">Transmembrane helix</keyword>
<keyword evidence="3" id="KW-1185">Reference proteome</keyword>
<dbReference type="EMBL" id="JAGSOY010000098">
    <property type="protein sequence ID" value="MBU2713726.1"/>
    <property type="molecule type" value="Genomic_DNA"/>
</dbReference>
<proteinExistence type="predicted"/>
<feature type="transmembrane region" description="Helical" evidence="1">
    <location>
        <begin position="43"/>
        <end position="68"/>
    </location>
</feature>
<dbReference type="Proteomes" id="UP000690515">
    <property type="component" value="Unassembled WGS sequence"/>
</dbReference>
<dbReference type="RefSeq" id="WP_215822009.1">
    <property type="nucleotide sequence ID" value="NZ_JAGSOY010000098.1"/>
</dbReference>
<evidence type="ECO:0000256" key="1">
    <source>
        <dbReference type="SAM" id="Phobius"/>
    </source>
</evidence>
<evidence type="ECO:0000313" key="2">
    <source>
        <dbReference type="EMBL" id="MBU2713726.1"/>
    </source>
</evidence>
<gene>
    <name evidence="2" type="ORF">KCG35_21940</name>
</gene>
<feature type="transmembrane region" description="Helical" evidence="1">
    <location>
        <begin position="80"/>
        <end position="104"/>
    </location>
</feature>
<keyword evidence="1" id="KW-0812">Transmembrane</keyword>
<sequence length="155" mass="17493">MSFKGSLKLTLFIPIIGPIVILLITGALLLLDIDKHGFVEDIYLAMSVNCVGLVLFFIPYLIATAINIIKINKYSDRQAFWSTCFFPLRVVILSLIGTFIVILFNDGTRIFTHFNSYINFLLGVVSFELVLGVPWLVLSLITVYYLNRDTLKKPA</sequence>
<protein>
    <submittedName>
        <fullName evidence="2">Uncharacterized protein</fullName>
    </submittedName>
</protein>
<keyword evidence="1" id="KW-0472">Membrane</keyword>